<gene>
    <name evidence="7" type="ORF">CAUJ_LOCUS7100</name>
</gene>
<evidence type="ECO:0000313" key="7">
    <source>
        <dbReference type="EMBL" id="CAD6191181.1"/>
    </source>
</evidence>
<dbReference type="GO" id="GO:0005524">
    <property type="term" value="F:ATP binding"/>
    <property type="evidence" value="ECO:0007669"/>
    <property type="project" value="UniProtKB-KW"/>
</dbReference>
<keyword evidence="4" id="KW-0067">ATP-binding</keyword>
<dbReference type="EMBL" id="CAJGYM010000019">
    <property type="protein sequence ID" value="CAD6191181.1"/>
    <property type="molecule type" value="Genomic_DNA"/>
</dbReference>
<feature type="region of interest" description="Disordered" evidence="5">
    <location>
        <begin position="1"/>
        <end position="37"/>
    </location>
</feature>
<dbReference type="Pfam" id="PF00069">
    <property type="entry name" value="Pkinase"/>
    <property type="match status" value="1"/>
</dbReference>
<dbReference type="AlphaFoldDB" id="A0A8S1H892"/>
<dbReference type="Proteomes" id="UP000835052">
    <property type="component" value="Unassembled WGS sequence"/>
</dbReference>
<dbReference type="PROSITE" id="PS50011">
    <property type="entry name" value="PROTEIN_KINASE_DOM"/>
    <property type="match status" value="1"/>
</dbReference>
<keyword evidence="8" id="KW-1185">Reference proteome</keyword>
<name>A0A8S1H892_9PELO</name>
<dbReference type="Gene3D" id="1.10.510.10">
    <property type="entry name" value="Transferase(Phosphotransferase) domain 1"/>
    <property type="match status" value="1"/>
</dbReference>
<protein>
    <recommendedName>
        <fullName evidence="6">Protein kinase domain-containing protein</fullName>
    </recommendedName>
</protein>
<evidence type="ECO:0000256" key="4">
    <source>
        <dbReference type="ARBA" id="ARBA00022840"/>
    </source>
</evidence>
<dbReference type="SUPFAM" id="SSF56112">
    <property type="entry name" value="Protein kinase-like (PK-like)"/>
    <property type="match status" value="1"/>
</dbReference>
<feature type="domain" description="Protein kinase" evidence="6">
    <location>
        <begin position="48"/>
        <end position="316"/>
    </location>
</feature>
<proteinExistence type="predicted"/>
<keyword evidence="3" id="KW-0418">Kinase</keyword>
<reference evidence="7" key="1">
    <citation type="submission" date="2020-10" db="EMBL/GenBank/DDBJ databases">
        <authorList>
            <person name="Kikuchi T."/>
        </authorList>
    </citation>
    <scope>NUCLEOTIDE SEQUENCE</scope>
    <source>
        <strain evidence="7">NKZ352</strain>
    </source>
</reference>
<keyword evidence="1" id="KW-0808">Transferase</keyword>
<dbReference type="OrthoDB" id="5864419at2759"/>
<dbReference type="GO" id="GO:0005634">
    <property type="term" value="C:nucleus"/>
    <property type="evidence" value="ECO:0007669"/>
    <property type="project" value="TreeGrafter"/>
</dbReference>
<dbReference type="InterPro" id="IPR000719">
    <property type="entry name" value="Prot_kinase_dom"/>
</dbReference>
<keyword evidence="2" id="KW-0547">Nucleotide-binding</keyword>
<feature type="compositionally biased region" description="Basic and acidic residues" evidence="5">
    <location>
        <begin position="16"/>
        <end position="37"/>
    </location>
</feature>
<dbReference type="GO" id="GO:0005737">
    <property type="term" value="C:cytoplasm"/>
    <property type="evidence" value="ECO:0007669"/>
    <property type="project" value="TreeGrafter"/>
</dbReference>
<evidence type="ECO:0000259" key="6">
    <source>
        <dbReference type="PROSITE" id="PS50011"/>
    </source>
</evidence>
<dbReference type="PANTHER" id="PTHR11042">
    <property type="entry name" value="EUKARYOTIC TRANSLATION INITIATION FACTOR 2-ALPHA KINASE EIF2-ALPHA KINASE -RELATED"/>
    <property type="match status" value="1"/>
</dbReference>
<dbReference type="GO" id="GO:0004672">
    <property type="term" value="F:protein kinase activity"/>
    <property type="evidence" value="ECO:0007669"/>
    <property type="project" value="InterPro"/>
</dbReference>
<evidence type="ECO:0000256" key="2">
    <source>
        <dbReference type="ARBA" id="ARBA00022741"/>
    </source>
</evidence>
<dbReference type="InterPro" id="IPR011009">
    <property type="entry name" value="Kinase-like_dom_sf"/>
</dbReference>
<accession>A0A8S1H892</accession>
<comment type="caution">
    <text evidence="7">The sequence shown here is derived from an EMBL/GenBank/DDBJ whole genome shotgun (WGS) entry which is preliminary data.</text>
</comment>
<evidence type="ECO:0000256" key="5">
    <source>
        <dbReference type="SAM" id="MobiDB-lite"/>
    </source>
</evidence>
<sequence>MDPDESPFKRRTRGVTRREREERDLVEMPEEEDRRRPRPYESKFAKRFTPTFLIVHDRFGVVFTARDELEMKKYCLKRVEVEDEENAIENAKREPRIIKAMKENKYFIQIEKAWMERPPEGYQPKMDRKLFYKNFCSDGGDALMVRPTMSLRDESYLQCWMYEIADGMAFLHKKNFVHLNLTPSNIYLSAKKQPDDRHSIVIAGFSHAKVAGTYNGASADNLGEYKAPEMSTPFCDQKIDVYSYGTICYEMLHNAPARGSEKEFFARIQDETVNFFSVKEKEEFLRGCLAKNPHERWSFEQVKECFYLFETSMPYTRE</sequence>
<dbReference type="Gene3D" id="3.30.200.20">
    <property type="entry name" value="Phosphorylase Kinase, domain 1"/>
    <property type="match status" value="1"/>
</dbReference>
<dbReference type="InterPro" id="IPR050339">
    <property type="entry name" value="CC_SR_Kinase"/>
</dbReference>
<evidence type="ECO:0000256" key="3">
    <source>
        <dbReference type="ARBA" id="ARBA00022777"/>
    </source>
</evidence>
<evidence type="ECO:0000256" key="1">
    <source>
        <dbReference type="ARBA" id="ARBA00022679"/>
    </source>
</evidence>
<organism evidence="7 8">
    <name type="scientific">Caenorhabditis auriculariae</name>
    <dbReference type="NCBI Taxonomy" id="2777116"/>
    <lineage>
        <taxon>Eukaryota</taxon>
        <taxon>Metazoa</taxon>
        <taxon>Ecdysozoa</taxon>
        <taxon>Nematoda</taxon>
        <taxon>Chromadorea</taxon>
        <taxon>Rhabditida</taxon>
        <taxon>Rhabditina</taxon>
        <taxon>Rhabditomorpha</taxon>
        <taxon>Rhabditoidea</taxon>
        <taxon>Rhabditidae</taxon>
        <taxon>Peloderinae</taxon>
        <taxon>Caenorhabditis</taxon>
    </lineage>
</organism>
<evidence type="ECO:0000313" key="8">
    <source>
        <dbReference type="Proteomes" id="UP000835052"/>
    </source>
</evidence>